<evidence type="ECO:0000256" key="2">
    <source>
        <dbReference type="ARBA" id="ARBA00022723"/>
    </source>
</evidence>
<dbReference type="Pfam" id="PF13359">
    <property type="entry name" value="DDE_Tnp_4"/>
    <property type="match status" value="1"/>
</dbReference>
<proteinExistence type="predicted"/>
<comment type="cofactor">
    <cofactor evidence="1">
        <name>a divalent metal cation</name>
        <dbReference type="ChEBI" id="CHEBI:60240"/>
    </cofactor>
</comment>
<sequence>MADAEAQRLENLRRLLLSSIPLLTQPTPLPPSLQPTTSAAVMAHLADMDSFNRLMVFASHSQSAESERARPEQGGQRITEEWLRSLKPRDCQWRFRMTADELFELAEALDIPEVFQTSSRYSFSRIEALCLLCARFRSAGEMYTLSMLYDRSQSSISECINELVEFLDERWEHLGCDEDNLLHPRELKNYAAAVHARGAPLTSIFGFIDCTIRRICHPTWFQRQAYNGHKKFHSLKFQAVMLPNGIIGHLYGPFEGRRNDNYLLTESGLLERLAQFAHQEDVDDDTPIEDRYFQLFGDPAYGVGPHIMSPFSRAGQRTPEEAEWNAQMSAVRIEVEHGFGIVANLWPFLNAGWKMQLYSSPVGRYYRVGVLLANCLNCMRPNQVAQYFDCLPPELEDYLHN</sequence>
<protein>
    <submittedName>
        <fullName evidence="4">DDE Tnp4 domain-containing protein</fullName>
    </submittedName>
</protein>
<organism evidence="4 5">
    <name type="scientific">Mycena sanguinolenta</name>
    <dbReference type="NCBI Taxonomy" id="230812"/>
    <lineage>
        <taxon>Eukaryota</taxon>
        <taxon>Fungi</taxon>
        <taxon>Dikarya</taxon>
        <taxon>Basidiomycota</taxon>
        <taxon>Agaricomycotina</taxon>
        <taxon>Agaricomycetes</taxon>
        <taxon>Agaricomycetidae</taxon>
        <taxon>Agaricales</taxon>
        <taxon>Marasmiineae</taxon>
        <taxon>Mycenaceae</taxon>
        <taxon>Mycena</taxon>
    </lineage>
</organism>
<keyword evidence="5" id="KW-1185">Reference proteome</keyword>
<dbReference type="Proteomes" id="UP000623467">
    <property type="component" value="Unassembled WGS sequence"/>
</dbReference>
<comment type="caution">
    <text evidence="4">The sequence shown here is derived from an EMBL/GenBank/DDBJ whole genome shotgun (WGS) entry which is preliminary data.</text>
</comment>
<keyword evidence="2" id="KW-0479">Metal-binding</keyword>
<evidence type="ECO:0000313" key="4">
    <source>
        <dbReference type="EMBL" id="KAF7358812.1"/>
    </source>
</evidence>
<gene>
    <name evidence="4" type="ORF">MSAN_01220500</name>
</gene>
<dbReference type="OrthoDB" id="5945905at2759"/>
<feature type="domain" description="DDE Tnp4" evidence="3">
    <location>
        <begin position="208"/>
        <end position="355"/>
    </location>
</feature>
<dbReference type="AlphaFoldDB" id="A0A8H7D489"/>
<dbReference type="GO" id="GO:0046872">
    <property type="term" value="F:metal ion binding"/>
    <property type="evidence" value="ECO:0007669"/>
    <property type="project" value="UniProtKB-KW"/>
</dbReference>
<evidence type="ECO:0000313" key="5">
    <source>
        <dbReference type="Proteomes" id="UP000623467"/>
    </source>
</evidence>
<evidence type="ECO:0000259" key="3">
    <source>
        <dbReference type="Pfam" id="PF13359"/>
    </source>
</evidence>
<dbReference type="EMBL" id="JACAZH010000009">
    <property type="protein sequence ID" value="KAF7358812.1"/>
    <property type="molecule type" value="Genomic_DNA"/>
</dbReference>
<reference evidence="4" key="1">
    <citation type="submission" date="2020-05" db="EMBL/GenBank/DDBJ databases">
        <title>Mycena genomes resolve the evolution of fungal bioluminescence.</title>
        <authorList>
            <person name="Tsai I.J."/>
        </authorList>
    </citation>
    <scope>NUCLEOTIDE SEQUENCE</scope>
    <source>
        <strain evidence="4">160909Yilan</strain>
    </source>
</reference>
<name>A0A8H7D489_9AGAR</name>
<evidence type="ECO:0000256" key="1">
    <source>
        <dbReference type="ARBA" id="ARBA00001968"/>
    </source>
</evidence>
<accession>A0A8H7D489</accession>
<dbReference type="InterPro" id="IPR027806">
    <property type="entry name" value="HARBI1_dom"/>
</dbReference>